<evidence type="ECO:0000313" key="1">
    <source>
        <dbReference type="EMBL" id="KAJ8643657.1"/>
    </source>
</evidence>
<sequence length="381" mass="42472">MRKLELVSIAWLLVLLPLAIANKVDGAGQAKPGCNDRCGNVTIKYPFGVGKDEKGHNCFLSKSFEVNCINGVPTLAKADLHKVFNISEIRFPNQVVLESCRIMAVDCTYTDQHPFIVNVSFDLASPFKVSAQANRFRAMGCDTTAYINNTGASFTSLCETQWMMSSGKKKQGGLGQCQIAVPGGSRGVLKWRMGKVSKIGCKMASHRLFKDKAKNWVNDLQGMFTDLQFARKESRSIDVAMLEEQVHQMLHEWKAELDEASPAPSLPLILFLSLDGVWRFVHILYGPIYVNTPQQRGMRRRCLVFDVGAHKKNAVDESKSDSLNSLQSEGKCASDDKKNWFLSSPKLVRQHSLHLNALASTSKDFRIVKHESLTSVMQDDL</sequence>
<gene>
    <name evidence="1" type="ORF">MRB53_005405</name>
</gene>
<protein>
    <submittedName>
        <fullName evidence="1">Uncharacterized protein</fullName>
    </submittedName>
</protein>
<dbReference type="Proteomes" id="UP001234297">
    <property type="component" value="Chromosome 2"/>
</dbReference>
<name>A0ACC2MDA2_PERAE</name>
<reference evidence="1 2" key="1">
    <citation type="journal article" date="2022" name="Hortic Res">
        <title>A haplotype resolved chromosomal level avocado genome allows analysis of novel avocado genes.</title>
        <authorList>
            <person name="Nath O."/>
            <person name="Fletcher S.J."/>
            <person name="Hayward A."/>
            <person name="Shaw L.M."/>
            <person name="Masouleh A.K."/>
            <person name="Furtado A."/>
            <person name="Henry R.J."/>
            <person name="Mitter N."/>
        </authorList>
    </citation>
    <scope>NUCLEOTIDE SEQUENCE [LARGE SCALE GENOMIC DNA]</scope>
    <source>
        <strain evidence="2">cv. Hass</strain>
    </source>
</reference>
<comment type="caution">
    <text evidence="1">The sequence shown here is derived from an EMBL/GenBank/DDBJ whole genome shotgun (WGS) entry which is preliminary data.</text>
</comment>
<evidence type="ECO:0000313" key="2">
    <source>
        <dbReference type="Proteomes" id="UP001234297"/>
    </source>
</evidence>
<dbReference type="EMBL" id="CM056810">
    <property type="protein sequence ID" value="KAJ8643657.1"/>
    <property type="molecule type" value="Genomic_DNA"/>
</dbReference>
<organism evidence="1 2">
    <name type="scientific">Persea americana</name>
    <name type="common">Avocado</name>
    <dbReference type="NCBI Taxonomy" id="3435"/>
    <lineage>
        <taxon>Eukaryota</taxon>
        <taxon>Viridiplantae</taxon>
        <taxon>Streptophyta</taxon>
        <taxon>Embryophyta</taxon>
        <taxon>Tracheophyta</taxon>
        <taxon>Spermatophyta</taxon>
        <taxon>Magnoliopsida</taxon>
        <taxon>Magnoliidae</taxon>
        <taxon>Laurales</taxon>
        <taxon>Lauraceae</taxon>
        <taxon>Persea</taxon>
    </lineage>
</organism>
<keyword evidence="2" id="KW-1185">Reference proteome</keyword>
<proteinExistence type="predicted"/>
<accession>A0ACC2MDA2</accession>